<reference evidence="1" key="1">
    <citation type="journal article" date="2015" name="Nature">
        <title>Complex archaea that bridge the gap between prokaryotes and eukaryotes.</title>
        <authorList>
            <person name="Spang A."/>
            <person name="Saw J.H."/>
            <person name="Jorgensen S.L."/>
            <person name="Zaremba-Niedzwiedzka K."/>
            <person name="Martijn J."/>
            <person name="Lind A.E."/>
            <person name="van Eijk R."/>
            <person name="Schleper C."/>
            <person name="Guy L."/>
            <person name="Ettema T.J."/>
        </authorList>
    </citation>
    <scope>NUCLEOTIDE SEQUENCE</scope>
</reference>
<comment type="caution">
    <text evidence="1">The sequence shown here is derived from an EMBL/GenBank/DDBJ whole genome shotgun (WGS) entry which is preliminary data.</text>
</comment>
<gene>
    <name evidence="1" type="ORF">LCGC14_0846100</name>
</gene>
<dbReference type="EMBL" id="LAZR01002500">
    <property type="protein sequence ID" value="KKN29245.1"/>
    <property type="molecule type" value="Genomic_DNA"/>
</dbReference>
<dbReference type="Pfam" id="PF18728">
    <property type="entry name" value="HEPN_AbiV"/>
    <property type="match status" value="1"/>
</dbReference>
<evidence type="ECO:0000313" key="1">
    <source>
        <dbReference type="EMBL" id="KKN29245.1"/>
    </source>
</evidence>
<dbReference type="InterPro" id="IPR030987">
    <property type="entry name" value="AbiV"/>
</dbReference>
<accession>A0A0F9PBL2</accession>
<name>A0A0F9PBL2_9ZZZZ</name>
<dbReference type="AlphaFoldDB" id="A0A0F9PBL2"/>
<sequence length="154" mass="18354">MDLKKWQNGLKLYLKNAEQLRDDGEILMEKSSYGHAYFSFYTALEEVGMALYILDNFRESKPEEMQNFIKSSGSHKRKSKIMIFDSFTEKIKDLNLSDDEEKEMIKTGESIEDFYARKLDEKLGFWEKRNRGIYVSLNRKKNDWLIPQNMTLRI</sequence>
<organism evidence="1">
    <name type="scientific">marine sediment metagenome</name>
    <dbReference type="NCBI Taxonomy" id="412755"/>
    <lineage>
        <taxon>unclassified sequences</taxon>
        <taxon>metagenomes</taxon>
        <taxon>ecological metagenomes</taxon>
    </lineage>
</organism>
<protein>
    <recommendedName>
        <fullName evidence="2">HEPN domain-containing protein</fullName>
    </recommendedName>
</protein>
<evidence type="ECO:0008006" key="2">
    <source>
        <dbReference type="Google" id="ProtNLM"/>
    </source>
</evidence>
<dbReference type="NCBIfam" id="TIGR04498">
    <property type="entry name" value="AbiV_defense"/>
    <property type="match status" value="1"/>
</dbReference>
<proteinExistence type="predicted"/>